<sequence>MTADHATTGGSLALERPLLLIGCGKMGGAMLEGWLARGLAASLAVVVEPYASPLTDGFKTRGVTVVDTLDALPAGLDPAAVVLAVKPQKMEEVLAAAPRLVGPRCLVLSIAAGKRIGLFEAAFGAGVPVIRAMPNTPAAVGRGMTVLVAGRHAGAAERDLATHLCAAVGAVGWVEDEGLIDVVTALSGGGPAYVFLLIEVLAKAGIAQGLAPDLAMRLARETVSGSGELARLSDEPADQLRRNVTSPAGTTERALAVLMADDGLQPLFDRAIAAATARSRELAG</sequence>
<comment type="subcellular location">
    <subcellularLocation>
        <location evidence="4">Cytoplasm</location>
    </subcellularLocation>
</comment>
<accession>A0A418WIR6</accession>
<dbReference type="GO" id="GO:0004735">
    <property type="term" value="F:pyrroline-5-carboxylate reductase activity"/>
    <property type="evidence" value="ECO:0007669"/>
    <property type="project" value="UniProtKB-UniRule"/>
</dbReference>
<evidence type="ECO:0000256" key="6">
    <source>
        <dbReference type="PIRSR" id="PIRSR000193-1"/>
    </source>
</evidence>
<evidence type="ECO:0000313" key="10">
    <source>
        <dbReference type="EMBL" id="RJF89885.1"/>
    </source>
</evidence>
<evidence type="ECO:0000256" key="4">
    <source>
        <dbReference type="HAMAP-Rule" id="MF_01925"/>
    </source>
</evidence>
<dbReference type="Gene3D" id="3.40.50.720">
    <property type="entry name" value="NAD(P)-binding Rossmann-like Domain"/>
    <property type="match status" value="1"/>
</dbReference>
<comment type="caution">
    <text evidence="10">The sequence shown here is derived from an EMBL/GenBank/DDBJ whole genome shotgun (WGS) entry which is preliminary data.</text>
</comment>
<dbReference type="GO" id="GO:0005737">
    <property type="term" value="C:cytoplasm"/>
    <property type="evidence" value="ECO:0007669"/>
    <property type="project" value="UniProtKB-SubCell"/>
</dbReference>
<feature type="domain" description="Pyrroline-5-carboxylate reductase dimerisation" evidence="9">
    <location>
        <begin position="177"/>
        <end position="282"/>
    </location>
</feature>
<feature type="domain" description="Pyrroline-5-carboxylate reductase catalytic N-terminal" evidence="8">
    <location>
        <begin position="20"/>
        <end position="113"/>
    </location>
</feature>
<protein>
    <recommendedName>
        <fullName evidence="4 5">Pyrroline-5-carboxylate reductase</fullName>
        <shortName evidence="4">P5C reductase</shortName>
        <shortName evidence="4">P5CR</shortName>
        <ecNumber evidence="4 5">1.5.1.2</ecNumber>
    </recommendedName>
    <alternativeName>
        <fullName evidence="4">PCA reductase</fullName>
    </alternativeName>
</protein>
<dbReference type="PIRSF" id="PIRSF000193">
    <property type="entry name" value="Pyrrol-5-carb_rd"/>
    <property type="match status" value="1"/>
</dbReference>
<dbReference type="OrthoDB" id="9805754at2"/>
<dbReference type="GO" id="GO:0055129">
    <property type="term" value="P:L-proline biosynthetic process"/>
    <property type="evidence" value="ECO:0007669"/>
    <property type="project" value="UniProtKB-UniRule"/>
</dbReference>
<keyword evidence="4" id="KW-0963">Cytoplasm</keyword>
<dbReference type="EMBL" id="QYUK01000011">
    <property type="protein sequence ID" value="RJF89885.1"/>
    <property type="molecule type" value="Genomic_DNA"/>
</dbReference>
<dbReference type="FunFam" id="1.10.3730.10:FF:000001">
    <property type="entry name" value="Pyrroline-5-carboxylate reductase"/>
    <property type="match status" value="1"/>
</dbReference>
<organism evidence="10 11">
    <name type="scientific">Oleomonas cavernae</name>
    <dbReference type="NCBI Taxonomy" id="2320859"/>
    <lineage>
        <taxon>Bacteria</taxon>
        <taxon>Pseudomonadati</taxon>
        <taxon>Pseudomonadota</taxon>
        <taxon>Alphaproteobacteria</taxon>
        <taxon>Acetobacterales</taxon>
        <taxon>Acetobacteraceae</taxon>
        <taxon>Oleomonas</taxon>
    </lineage>
</organism>
<dbReference type="InterPro" id="IPR029036">
    <property type="entry name" value="P5CR_dimer"/>
</dbReference>
<evidence type="ECO:0000256" key="3">
    <source>
        <dbReference type="ARBA" id="ARBA00023002"/>
    </source>
</evidence>
<evidence type="ECO:0000256" key="1">
    <source>
        <dbReference type="ARBA" id="ARBA00005525"/>
    </source>
</evidence>
<dbReference type="PANTHER" id="PTHR11645:SF0">
    <property type="entry name" value="PYRROLINE-5-CARBOXYLATE REDUCTASE 3"/>
    <property type="match status" value="1"/>
</dbReference>
<comment type="catalytic activity">
    <reaction evidence="4">
        <text>L-proline + NADP(+) = (S)-1-pyrroline-5-carboxylate + NADPH + 2 H(+)</text>
        <dbReference type="Rhea" id="RHEA:14109"/>
        <dbReference type="ChEBI" id="CHEBI:15378"/>
        <dbReference type="ChEBI" id="CHEBI:17388"/>
        <dbReference type="ChEBI" id="CHEBI:57783"/>
        <dbReference type="ChEBI" id="CHEBI:58349"/>
        <dbReference type="ChEBI" id="CHEBI:60039"/>
        <dbReference type="EC" id="1.5.1.2"/>
    </reaction>
</comment>
<proteinExistence type="inferred from homology"/>
<gene>
    <name evidence="4" type="primary">proC</name>
    <name evidence="10" type="ORF">D3874_06670</name>
</gene>
<dbReference type="RefSeq" id="WP_119782183.1">
    <property type="nucleotide sequence ID" value="NZ_QYUK01000011.1"/>
</dbReference>
<evidence type="ECO:0000259" key="8">
    <source>
        <dbReference type="Pfam" id="PF03807"/>
    </source>
</evidence>
<dbReference type="Pfam" id="PF14748">
    <property type="entry name" value="P5CR_dimer"/>
    <property type="match status" value="1"/>
</dbReference>
<dbReference type="SUPFAM" id="SSF48179">
    <property type="entry name" value="6-phosphogluconate dehydrogenase C-terminal domain-like"/>
    <property type="match status" value="1"/>
</dbReference>
<comment type="catalytic activity">
    <reaction evidence="4">
        <text>L-proline + NAD(+) = (S)-1-pyrroline-5-carboxylate + NADH + 2 H(+)</text>
        <dbReference type="Rhea" id="RHEA:14105"/>
        <dbReference type="ChEBI" id="CHEBI:15378"/>
        <dbReference type="ChEBI" id="CHEBI:17388"/>
        <dbReference type="ChEBI" id="CHEBI:57540"/>
        <dbReference type="ChEBI" id="CHEBI:57945"/>
        <dbReference type="ChEBI" id="CHEBI:60039"/>
        <dbReference type="EC" id="1.5.1.2"/>
    </reaction>
</comment>
<dbReference type="UniPathway" id="UPA00098">
    <property type="reaction ID" value="UER00361"/>
</dbReference>
<keyword evidence="11" id="KW-1185">Reference proteome</keyword>
<evidence type="ECO:0000259" key="9">
    <source>
        <dbReference type="Pfam" id="PF14748"/>
    </source>
</evidence>
<keyword evidence="3 4" id="KW-0560">Oxidoreductase</keyword>
<comment type="function">
    <text evidence="4">Catalyzes the reduction of 1-pyrroline-5-carboxylate (PCA) to L-proline.</text>
</comment>
<dbReference type="Gene3D" id="1.10.3730.10">
    <property type="entry name" value="ProC C-terminal domain-like"/>
    <property type="match status" value="1"/>
</dbReference>
<dbReference type="Pfam" id="PF03807">
    <property type="entry name" value="F420_oxidored"/>
    <property type="match status" value="1"/>
</dbReference>
<keyword evidence="4" id="KW-0641">Proline biosynthesis</keyword>
<dbReference type="AlphaFoldDB" id="A0A418WIR6"/>
<dbReference type="HAMAP" id="MF_01925">
    <property type="entry name" value="P5C_reductase"/>
    <property type="match status" value="1"/>
</dbReference>
<dbReference type="Proteomes" id="UP000284605">
    <property type="component" value="Unassembled WGS sequence"/>
</dbReference>
<evidence type="ECO:0000313" key="11">
    <source>
        <dbReference type="Proteomes" id="UP000284605"/>
    </source>
</evidence>
<dbReference type="EC" id="1.5.1.2" evidence="4 5"/>
<feature type="binding site" evidence="6">
    <location>
        <begin position="21"/>
        <end position="26"/>
    </location>
    <ligand>
        <name>NADP(+)</name>
        <dbReference type="ChEBI" id="CHEBI:58349"/>
    </ligand>
</feature>
<comment type="similarity">
    <text evidence="1 4">Belongs to the pyrroline-5-carboxylate reductase family.</text>
</comment>
<evidence type="ECO:0000256" key="2">
    <source>
        <dbReference type="ARBA" id="ARBA00022857"/>
    </source>
</evidence>
<keyword evidence="2 4" id="KW-0521">NADP</keyword>
<evidence type="ECO:0000256" key="7">
    <source>
        <dbReference type="SAM" id="MobiDB-lite"/>
    </source>
</evidence>
<dbReference type="PANTHER" id="PTHR11645">
    <property type="entry name" value="PYRROLINE-5-CARBOXYLATE REDUCTASE"/>
    <property type="match status" value="1"/>
</dbReference>
<dbReference type="SUPFAM" id="SSF51735">
    <property type="entry name" value="NAD(P)-binding Rossmann-fold domains"/>
    <property type="match status" value="1"/>
</dbReference>
<feature type="binding site" evidence="6">
    <location>
        <begin position="84"/>
        <end position="87"/>
    </location>
    <ligand>
        <name>NADP(+)</name>
        <dbReference type="ChEBI" id="CHEBI:58349"/>
    </ligand>
</feature>
<dbReference type="InterPro" id="IPR036291">
    <property type="entry name" value="NAD(P)-bd_dom_sf"/>
</dbReference>
<dbReference type="NCBIfam" id="TIGR00112">
    <property type="entry name" value="proC"/>
    <property type="match status" value="1"/>
</dbReference>
<dbReference type="InterPro" id="IPR008927">
    <property type="entry name" value="6-PGluconate_DH-like_C_sf"/>
</dbReference>
<reference evidence="10 11" key="1">
    <citation type="submission" date="2018-09" db="EMBL/GenBank/DDBJ databases">
        <authorList>
            <person name="Zhu H."/>
        </authorList>
    </citation>
    <scope>NUCLEOTIDE SEQUENCE [LARGE SCALE GENOMIC DNA]</scope>
    <source>
        <strain evidence="10 11">K1W22B-8</strain>
    </source>
</reference>
<comment type="pathway">
    <text evidence="4">Amino-acid biosynthesis; L-proline biosynthesis; L-proline from L-glutamate 5-semialdehyde: step 1/1.</text>
</comment>
<feature type="compositionally biased region" description="Basic and acidic residues" evidence="7">
    <location>
        <begin position="231"/>
        <end position="241"/>
    </location>
</feature>
<evidence type="ECO:0000256" key="5">
    <source>
        <dbReference type="NCBIfam" id="TIGR00112"/>
    </source>
</evidence>
<name>A0A418WIR6_9PROT</name>
<dbReference type="InterPro" id="IPR000304">
    <property type="entry name" value="Pyrroline-COOH_reductase"/>
</dbReference>
<feature type="region of interest" description="Disordered" evidence="7">
    <location>
        <begin position="227"/>
        <end position="247"/>
    </location>
</feature>
<keyword evidence="4" id="KW-0028">Amino-acid biosynthesis</keyword>
<dbReference type="InterPro" id="IPR028939">
    <property type="entry name" value="P5C_Rdtase_cat_N"/>
</dbReference>